<dbReference type="CDD" id="cd15541">
    <property type="entry name" value="PHD_TIF1_like"/>
    <property type="match status" value="1"/>
</dbReference>
<accession>A0A6V7XQE5</accession>
<keyword evidence="5" id="KW-0175">Coiled coil</keyword>
<dbReference type="Gene3D" id="3.30.40.10">
    <property type="entry name" value="Zinc/RING finger domain, C3HC4 (zinc finger)"/>
    <property type="match status" value="1"/>
</dbReference>
<keyword evidence="1" id="KW-0479">Metal-binding</keyword>
<evidence type="ECO:0000259" key="7">
    <source>
        <dbReference type="PROSITE" id="PS50016"/>
    </source>
</evidence>
<protein>
    <recommendedName>
        <fullName evidence="7">PHD-type domain-containing protein</fullName>
    </recommendedName>
</protein>
<evidence type="ECO:0000256" key="6">
    <source>
        <dbReference type="SAM" id="MobiDB-lite"/>
    </source>
</evidence>
<evidence type="ECO:0000256" key="4">
    <source>
        <dbReference type="PROSITE-ProRule" id="PRU00146"/>
    </source>
</evidence>
<dbReference type="OrthoDB" id="1870062at2759"/>
<feature type="compositionally biased region" description="Low complexity" evidence="6">
    <location>
        <begin position="43"/>
        <end position="55"/>
    </location>
</feature>
<name>A0A6V7XQE5_MELEN</name>
<reference evidence="8 9" key="1">
    <citation type="submission" date="2020-08" db="EMBL/GenBank/DDBJ databases">
        <authorList>
            <person name="Koutsovoulos G."/>
            <person name="Danchin GJ E."/>
        </authorList>
    </citation>
    <scope>NUCLEOTIDE SEQUENCE [LARGE SCALE GENOMIC DNA]</scope>
</reference>
<organism evidence="8 9">
    <name type="scientific">Meloidogyne enterolobii</name>
    <name type="common">Root-knot nematode worm</name>
    <name type="synonym">Meloidogyne mayaguensis</name>
    <dbReference type="NCBI Taxonomy" id="390850"/>
    <lineage>
        <taxon>Eukaryota</taxon>
        <taxon>Metazoa</taxon>
        <taxon>Ecdysozoa</taxon>
        <taxon>Nematoda</taxon>
        <taxon>Chromadorea</taxon>
        <taxon>Rhabditida</taxon>
        <taxon>Tylenchina</taxon>
        <taxon>Tylenchomorpha</taxon>
        <taxon>Tylenchoidea</taxon>
        <taxon>Meloidogynidae</taxon>
        <taxon>Meloidogyninae</taxon>
        <taxon>Meloidogyne</taxon>
    </lineage>
</organism>
<feature type="coiled-coil region" evidence="5">
    <location>
        <begin position="254"/>
        <end position="281"/>
    </location>
</feature>
<dbReference type="InterPro" id="IPR019786">
    <property type="entry name" value="Zinc_finger_PHD-type_CS"/>
</dbReference>
<feature type="region of interest" description="Disordered" evidence="6">
    <location>
        <begin position="27"/>
        <end position="55"/>
    </location>
</feature>
<feature type="compositionally biased region" description="Low complexity" evidence="6">
    <location>
        <begin position="27"/>
        <end position="36"/>
    </location>
</feature>
<evidence type="ECO:0000256" key="5">
    <source>
        <dbReference type="SAM" id="Coils"/>
    </source>
</evidence>
<evidence type="ECO:0000256" key="2">
    <source>
        <dbReference type="ARBA" id="ARBA00022771"/>
    </source>
</evidence>
<dbReference type="Proteomes" id="UP000580250">
    <property type="component" value="Unassembled WGS sequence"/>
</dbReference>
<feature type="compositionally biased region" description="Polar residues" evidence="6">
    <location>
        <begin position="445"/>
        <end position="467"/>
    </location>
</feature>
<gene>
    <name evidence="8" type="ORF">MENT_LOCUS55113</name>
</gene>
<dbReference type="EMBL" id="CAJEWN010002032">
    <property type="protein sequence ID" value="CAD2201550.1"/>
    <property type="molecule type" value="Genomic_DNA"/>
</dbReference>
<dbReference type="SMART" id="SM00249">
    <property type="entry name" value="PHD"/>
    <property type="match status" value="1"/>
</dbReference>
<feature type="region of interest" description="Disordered" evidence="6">
    <location>
        <begin position="291"/>
        <end position="343"/>
    </location>
</feature>
<evidence type="ECO:0000313" key="9">
    <source>
        <dbReference type="Proteomes" id="UP000580250"/>
    </source>
</evidence>
<dbReference type="InterPro" id="IPR019787">
    <property type="entry name" value="Znf_PHD-finger"/>
</dbReference>
<dbReference type="InterPro" id="IPR011011">
    <property type="entry name" value="Znf_FYVE_PHD"/>
</dbReference>
<proteinExistence type="predicted"/>
<dbReference type="GO" id="GO:0008270">
    <property type="term" value="F:zinc ion binding"/>
    <property type="evidence" value="ECO:0007669"/>
    <property type="project" value="UniProtKB-KW"/>
</dbReference>
<feature type="compositionally biased region" description="Polar residues" evidence="6">
    <location>
        <begin position="292"/>
        <end position="325"/>
    </location>
</feature>
<evidence type="ECO:0000313" key="8">
    <source>
        <dbReference type="EMBL" id="CAD2201550.1"/>
    </source>
</evidence>
<keyword evidence="3" id="KW-0862">Zinc</keyword>
<feature type="compositionally biased region" description="Basic and acidic residues" evidence="6">
    <location>
        <begin position="394"/>
        <end position="403"/>
    </location>
</feature>
<dbReference type="SUPFAM" id="SSF57903">
    <property type="entry name" value="FYVE/PHD zinc finger"/>
    <property type="match status" value="1"/>
</dbReference>
<dbReference type="InterPro" id="IPR013083">
    <property type="entry name" value="Znf_RING/FYVE/PHD"/>
</dbReference>
<feature type="region of interest" description="Disordered" evidence="6">
    <location>
        <begin position="361"/>
        <end position="495"/>
    </location>
</feature>
<dbReference type="PROSITE" id="PS50016">
    <property type="entry name" value="ZF_PHD_2"/>
    <property type="match status" value="1"/>
</dbReference>
<dbReference type="PROSITE" id="PS01359">
    <property type="entry name" value="ZF_PHD_1"/>
    <property type="match status" value="1"/>
</dbReference>
<feature type="domain" description="PHD-type" evidence="7">
    <location>
        <begin position="502"/>
        <end position="557"/>
    </location>
</feature>
<evidence type="ECO:0000256" key="1">
    <source>
        <dbReference type="ARBA" id="ARBA00022723"/>
    </source>
</evidence>
<feature type="compositionally biased region" description="Acidic residues" evidence="6">
    <location>
        <begin position="381"/>
        <end position="393"/>
    </location>
</feature>
<keyword evidence="2 4" id="KW-0863">Zinc-finger</keyword>
<sequence>MQQIPQNHAGPMPHQIQQQNICQNSQQSMFNQQQPHQQPPPHIIQQQQMQQHQHYMTAQRLHLQQQQLMLSQQYHPQVMSPPFQQQQPQQHIVHVLDSPHNQQLGNNNGGQEDRPLPPIISRIPNPRLNAQQFVDSVIGQNLTSVPSATDNHPPQHYQNSGVTPLEHLVEMTSASTMPQQTSSRNFENLPAHISHKQSTSSAIPEIVDLLDDEEEEGQNKNNSSCQELEASINRLITVPIATDIIINSEKIEKINDNLNLLQQQDSAIQQLQQQQQQNSNNSPHLLKALRQNKPQSAAADSTVSFAGNNSTESPSTVAPINTNSGTKRKPASINIDDGEQQKQKRIAKEINNKILNLNNNEEKRPVNISPPADLITTTTEENGEGGGGEDFDNKEENNDEQKLGKLKTSRKSETPNSLDLRVFSSPEEQNAEEVATQHEKMNEKISINSKTGKISTINPLTSNNEEASCSNNKKSEGKNSENVGNNNKTEESRNATSDDFWDDYCYVCSQGCDETTGSLGCCESCPRVFHSHCHVPRIKGYMEDLPDDWRCSVCVECEPLTVQTQEFGYREQLLCAKVFLACFEDNSQVELFVNQVPQSETDYHSVINHPIWLQRIGEKINFKIFTMFPNFWMI</sequence>
<dbReference type="AlphaFoldDB" id="A0A6V7XQE5"/>
<evidence type="ECO:0000256" key="3">
    <source>
        <dbReference type="ARBA" id="ARBA00022833"/>
    </source>
</evidence>
<dbReference type="InterPro" id="IPR001965">
    <property type="entry name" value="Znf_PHD"/>
</dbReference>
<comment type="caution">
    <text evidence="8">The sequence shown here is derived from an EMBL/GenBank/DDBJ whole genome shotgun (WGS) entry which is preliminary data.</text>
</comment>